<gene>
    <name evidence="2" type="ORF">Vbra_22396</name>
</gene>
<dbReference type="Pfam" id="PF16036">
    <property type="entry name" value="Chalcone_3"/>
    <property type="match status" value="1"/>
</dbReference>
<dbReference type="InParanoid" id="A0A0G4GUV1"/>
<dbReference type="VEuPathDB" id="CryptoDB:Vbra_22396"/>
<protein>
    <recommendedName>
        <fullName evidence="1">Chalcone isomerase domain-containing protein</fullName>
    </recommendedName>
</protein>
<reference evidence="2 3" key="1">
    <citation type="submission" date="2014-11" db="EMBL/GenBank/DDBJ databases">
        <authorList>
            <person name="Zhu J."/>
            <person name="Qi W."/>
            <person name="Song R."/>
        </authorList>
    </citation>
    <scope>NUCLEOTIDE SEQUENCE [LARGE SCALE GENOMIC DNA]</scope>
</reference>
<dbReference type="Gene3D" id="1.10.890.20">
    <property type="match status" value="1"/>
</dbReference>
<dbReference type="EMBL" id="CDMY01000828">
    <property type="protein sequence ID" value="CEM34595.1"/>
    <property type="molecule type" value="Genomic_DNA"/>
</dbReference>
<proteinExistence type="predicted"/>
<dbReference type="PANTHER" id="PTHR47698:SF2">
    <property type="entry name" value="FATTY-ACID-BINDING PROTEIN 3, CHLOROPLASTIC"/>
    <property type="match status" value="1"/>
</dbReference>
<dbReference type="Proteomes" id="UP000041254">
    <property type="component" value="Unassembled WGS sequence"/>
</dbReference>
<dbReference type="AlphaFoldDB" id="A0A0G4GUV1"/>
<dbReference type="InterPro" id="IPR036298">
    <property type="entry name" value="Chalcone_isomerase_sf"/>
</dbReference>
<dbReference type="OMA" id="QGEAYRC"/>
<dbReference type="OrthoDB" id="18193at2759"/>
<accession>A0A0G4GUV1</accession>
<evidence type="ECO:0000313" key="3">
    <source>
        <dbReference type="Proteomes" id="UP000041254"/>
    </source>
</evidence>
<keyword evidence="3" id="KW-1185">Reference proteome</keyword>
<name>A0A0G4GUV1_VITBC</name>
<dbReference type="SUPFAM" id="SSF54626">
    <property type="entry name" value="Chalcone isomerase"/>
    <property type="match status" value="1"/>
</dbReference>
<evidence type="ECO:0000313" key="2">
    <source>
        <dbReference type="EMBL" id="CEM34595.1"/>
    </source>
</evidence>
<dbReference type="PANTHER" id="PTHR47698">
    <property type="entry name" value="FATTY-ACID-BINDING PROTEIN 3, CHLOROPLASTIC"/>
    <property type="match status" value="1"/>
</dbReference>
<dbReference type="InterPro" id="IPR016089">
    <property type="entry name" value="Chalcone_isomerase_bundle_sf"/>
</dbReference>
<organism evidence="2 3">
    <name type="scientific">Vitrella brassicaformis (strain CCMP3155)</name>
    <dbReference type="NCBI Taxonomy" id="1169540"/>
    <lineage>
        <taxon>Eukaryota</taxon>
        <taxon>Sar</taxon>
        <taxon>Alveolata</taxon>
        <taxon>Colpodellida</taxon>
        <taxon>Vitrellaceae</taxon>
        <taxon>Vitrella</taxon>
    </lineage>
</organism>
<evidence type="ECO:0000259" key="1">
    <source>
        <dbReference type="Pfam" id="PF16036"/>
    </source>
</evidence>
<dbReference type="Gene3D" id="3.50.70.10">
    <property type="match status" value="1"/>
</dbReference>
<dbReference type="InterPro" id="IPR016088">
    <property type="entry name" value="Chalcone_isomerase_3-sand"/>
</dbReference>
<sequence length="207" mass="22375">MTPPVAAVLKDKVTGIEFPCEATFPGTPKMTLLGAGPRRKNLGIAKVNVYSVGLYVEPKEAAKALSSFKGESEESLMNDDRFYDTLLGKEVPKLVLLKFARTVGAHKVADALSAVKGVEPEVVSEFCSLLEKGMGASIKKAETIAMGWTEDQRLDVLIRGQPAGTVVDAKLPKAFFELYLGKTPVSMEAKHAFVKRVASLFSKEKAE</sequence>
<feature type="domain" description="Chalcone isomerase" evidence="1">
    <location>
        <begin position="12"/>
        <end position="191"/>
    </location>
</feature>
<dbReference type="GO" id="GO:0016872">
    <property type="term" value="F:intramolecular lyase activity"/>
    <property type="evidence" value="ECO:0007669"/>
    <property type="project" value="InterPro"/>
</dbReference>
<dbReference type="PhylomeDB" id="A0A0G4GUV1"/>
<dbReference type="InterPro" id="IPR016087">
    <property type="entry name" value="Chalcone_isomerase"/>
</dbReference>